<organism evidence="3 4">
    <name type="scientific">Oesophagostomum dentatum</name>
    <name type="common">Nodular worm</name>
    <dbReference type="NCBI Taxonomy" id="61180"/>
    <lineage>
        <taxon>Eukaryota</taxon>
        <taxon>Metazoa</taxon>
        <taxon>Ecdysozoa</taxon>
        <taxon>Nematoda</taxon>
        <taxon>Chromadorea</taxon>
        <taxon>Rhabditida</taxon>
        <taxon>Rhabditina</taxon>
        <taxon>Rhabditomorpha</taxon>
        <taxon>Strongyloidea</taxon>
        <taxon>Strongylidae</taxon>
        <taxon>Oesophagostomum</taxon>
    </lineage>
</organism>
<dbReference type="Pfam" id="PF15045">
    <property type="entry name" value="Clathrin_bdg"/>
    <property type="match status" value="1"/>
</dbReference>
<sequence>MNGMPSMLRTNEGWSANFGEFNDGSNIMQEPTTVSQPTTHDFSQVSPEAPCPVLEDLCDELDLWNVESEIGGDEASDISAILDADSPLNVGSDIAPFSQSFDLWLALRIVEDALALKFEWKGSEHGENLFRTLKVDPKAAGRGSLPPLSTATVLEPTPFTANGTT</sequence>
<gene>
    <name evidence="3" type="ORF">OESDEN_01281</name>
</gene>
<dbReference type="Proteomes" id="UP000053660">
    <property type="component" value="Unassembled WGS sequence"/>
</dbReference>
<proteinExistence type="predicted"/>
<dbReference type="OrthoDB" id="5917212at2759"/>
<evidence type="ECO:0000313" key="4">
    <source>
        <dbReference type="Proteomes" id="UP000053660"/>
    </source>
</evidence>
<name>A0A0B1TSC6_OESDE</name>
<accession>A0A0B1TSC6</accession>
<dbReference type="InterPro" id="IPR029205">
    <property type="entry name" value="Clathrin-bd"/>
</dbReference>
<feature type="region of interest" description="Disordered" evidence="1">
    <location>
        <begin position="27"/>
        <end position="46"/>
    </location>
</feature>
<feature type="region of interest" description="Disordered" evidence="1">
    <location>
        <begin position="144"/>
        <end position="165"/>
    </location>
</feature>
<evidence type="ECO:0000259" key="2">
    <source>
        <dbReference type="Pfam" id="PF15045"/>
    </source>
</evidence>
<feature type="domain" description="Aftiphilin clathrin-binding box" evidence="2">
    <location>
        <begin position="102"/>
        <end position="138"/>
    </location>
</feature>
<reference evidence="3 4" key="1">
    <citation type="submission" date="2014-03" db="EMBL/GenBank/DDBJ databases">
        <title>Draft genome of the hookworm Oesophagostomum dentatum.</title>
        <authorList>
            <person name="Mitreva M."/>
        </authorList>
    </citation>
    <scope>NUCLEOTIDE SEQUENCE [LARGE SCALE GENOMIC DNA]</scope>
    <source>
        <strain evidence="3 4">OD-Hann</strain>
    </source>
</reference>
<evidence type="ECO:0000256" key="1">
    <source>
        <dbReference type="SAM" id="MobiDB-lite"/>
    </source>
</evidence>
<evidence type="ECO:0000313" key="3">
    <source>
        <dbReference type="EMBL" id="KHJ98732.1"/>
    </source>
</evidence>
<protein>
    <recommendedName>
        <fullName evidence="2">Aftiphilin clathrin-binding box domain-containing protein</fullName>
    </recommendedName>
</protein>
<keyword evidence="4" id="KW-1185">Reference proteome</keyword>
<dbReference type="EMBL" id="KN549280">
    <property type="protein sequence ID" value="KHJ98732.1"/>
    <property type="molecule type" value="Genomic_DNA"/>
</dbReference>
<dbReference type="AlphaFoldDB" id="A0A0B1TSC6"/>